<dbReference type="PANTHER" id="PTHR43461:SF1">
    <property type="entry name" value="TRANSMEMBRANE PROTEIN 256"/>
    <property type="match status" value="1"/>
</dbReference>
<organism evidence="6 7">
    <name type="scientific">Leptomonas pyrrhocoris</name>
    <name type="common">Firebug parasite</name>
    <dbReference type="NCBI Taxonomy" id="157538"/>
    <lineage>
        <taxon>Eukaryota</taxon>
        <taxon>Discoba</taxon>
        <taxon>Euglenozoa</taxon>
        <taxon>Kinetoplastea</taxon>
        <taxon>Metakinetoplastina</taxon>
        <taxon>Trypanosomatida</taxon>
        <taxon>Trypanosomatidae</taxon>
        <taxon>Leishmaniinae</taxon>
        <taxon>Leptomonas</taxon>
    </lineage>
</organism>
<dbReference type="OrthoDB" id="269173at2759"/>
<keyword evidence="3 5" id="KW-1133">Transmembrane helix</keyword>
<dbReference type="VEuPathDB" id="TriTrypDB:LpyrH10_02_6310"/>
<dbReference type="OMA" id="GTIYART"/>
<evidence type="ECO:0008006" key="8">
    <source>
        <dbReference type="Google" id="ProtNLM"/>
    </source>
</evidence>
<protein>
    <recommendedName>
        <fullName evidence="8">DUF423-domain-containing protein</fullName>
    </recommendedName>
</protein>
<feature type="transmembrane region" description="Helical" evidence="5">
    <location>
        <begin position="6"/>
        <end position="25"/>
    </location>
</feature>
<accession>A0A0N0DZI2</accession>
<name>A0A0N0DZI2_LEPPY</name>
<proteinExistence type="predicted"/>
<keyword evidence="2 5" id="KW-0812">Transmembrane</keyword>
<evidence type="ECO:0000256" key="2">
    <source>
        <dbReference type="ARBA" id="ARBA00022692"/>
    </source>
</evidence>
<dbReference type="InterPro" id="IPR006696">
    <property type="entry name" value="DUF423"/>
</dbReference>
<dbReference type="Pfam" id="PF04241">
    <property type="entry name" value="DUF423"/>
    <property type="match status" value="1"/>
</dbReference>
<dbReference type="EMBL" id="LGTL01000002">
    <property type="protein sequence ID" value="KPA85328.1"/>
    <property type="molecule type" value="Genomic_DNA"/>
</dbReference>
<evidence type="ECO:0000256" key="3">
    <source>
        <dbReference type="ARBA" id="ARBA00022989"/>
    </source>
</evidence>
<feature type="transmembrane region" description="Helical" evidence="5">
    <location>
        <begin position="73"/>
        <end position="93"/>
    </location>
</feature>
<feature type="transmembrane region" description="Helical" evidence="5">
    <location>
        <begin position="105"/>
        <end position="126"/>
    </location>
</feature>
<dbReference type="AlphaFoldDB" id="A0A0N0DZI2"/>
<evidence type="ECO:0000256" key="5">
    <source>
        <dbReference type="SAM" id="Phobius"/>
    </source>
</evidence>
<comment type="caution">
    <text evidence="6">The sequence shown here is derived from an EMBL/GenBank/DDBJ whole genome shotgun (WGS) entry which is preliminary data.</text>
</comment>
<dbReference type="PANTHER" id="PTHR43461">
    <property type="entry name" value="TRANSMEMBRANE PROTEIN 256"/>
    <property type="match status" value="1"/>
</dbReference>
<feature type="transmembrane region" description="Helical" evidence="5">
    <location>
        <begin position="37"/>
        <end position="61"/>
    </location>
</feature>
<gene>
    <name evidence="6" type="ORF">ABB37_01657</name>
</gene>
<dbReference type="GO" id="GO:0016020">
    <property type="term" value="C:membrane"/>
    <property type="evidence" value="ECO:0007669"/>
    <property type="project" value="UniProtKB-SubCell"/>
</dbReference>
<dbReference type="GeneID" id="26901952"/>
<keyword evidence="4 5" id="KW-0472">Membrane</keyword>
<comment type="subcellular location">
    <subcellularLocation>
        <location evidence="1">Membrane</location>
        <topology evidence="1">Multi-pass membrane protein</topology>
    </subcellularLocation>
</comment>
<reference evidence="6 7" key="1">
    <citation type="submission" date="2015-07" db="EMBL/GenBank/DDBJ databases">
        <title>High-quality genome of monoxenous trypanosomatid Leptomonas pyrrhocoris.</title>
        <authorList>
            <person name="Flegontov P."/>
            <person name="Butenko A."/>
            <person name="Firsov S."/>
            <person name="Vlcek C."/>
            <person name="Logacheva M.D."/>
            <person name="Field M."/>
            <person name="Filatov D."/>
            <person name="Flegontova O."/>
            <person name="Gerasimov E."/>
            <person name="Jackson A.P."/>
            <person name="Kelly S."/>
            <person name="Opperdoes F."/>
            <person name="O'Reilly A."/>
            <person name="Votypka J."/>
            <person name="Yurchenko V."/>
            <person name="Lukes J."/>
        </authorList>
    </citation>
    <scope>NUCLEOTIDE SEQUENCE [LARGE SCALE GENOMIC DNA]</scope>
    <source>
        <strain evidence="6">H10</strain>
    </source>
</reference>
<evidence type="ECO:0000256" key="4">
    <source>
        <dbReference type="ARBA" id="ARBA00023136"/>
    </source>
</evidence>
<evidence type="ECO:0000313" key="7">
    <source>
        <dbReference type="Proteomes" id="UP000037923"/>
    </source>
</evidence>
<dbReference type="RefSeq" id="XP_015663767.1">
    <property type="nucleotide sequence ID" value="XM_015798247.1"/>
</dbReference>
<dbReference type="Proteomes" id="UP000037923">
    <property type="component" value="Unassembled WGS sequence"/>
</dbReference>
<evidence type="ECO:0000313" key="6">
    <source>
        <dbReference type="EMBL" id="KPA85328.1"/>
    </source>
</evidence>
<evidence type="ECO:0000256" key="1">
    <source>
        <dbReference type="ARBA" id="ARBA00004141"/>
    </source>
</evidence>
<keyword evidence="7" id="KW-1185">Reference proteome</keyword>
<sequence>MVCVPLVYSGILGCTACIAGAVGSHGLKSKTEEQRNAFLIGAHYQLMHSIAALGAVAFGQVVKTTSPVAAKRFTIAAWLFLAGTTLFSGTIYARTFGAPKEMGRLAPTGGYVMMGGWACLAAAAFAL</sequence>